<name>A0A7U2ID01_PHANO</name>
<keyword evidence="2" id="KW-1185">Reference proteome</keyword>
<protein>
    <submittedName>
        <fullName evidence="1">Uncharacterized protein</fullName>
    </submittedName>
</protein>
<organism evidence="1 2">
    <name type="scientific">Phaeosphaeria nodorum (strain SN15 / ATCC MYA-4574 / FGSC 10173)</name>
    <name type="common">Glume blotch fungus</name>
    <name type="synonym">Parastagonospora nodorum</name>
    <dbReference type="NCBI Taxonomy" id="321614"/>
    <lineage>
        <taxon>Eukaryota</taxon>
        <taxon>Fungi</taxon>
        <taxon>Dikarya</taxon>
        <taxon>Ascomycota</taxon>
        <taxon>Pezizomycotina</taxon>
        <taxon>Dothideomycetes</taxon>
        <taxon>Pleosporomycetidae</taxon>
        <taxon>Pleosporales</taxon>
        <taxon>Pleosporineae</taxon>
        <taxon>Phaeosphaeriaceae</taxon>
        <taxon>Parastagonospora</taxon>
    </lineage>
</organism>
<accession>A0A7U2ID01</accession>
<dbReference type="Proteomes" id="UP000663193">
    <property type="component" value="Chromosome 22"/>
</dbReference>
<sequence length="121" mass="13707">MYMTMLIASQVSELGVVRKSMNTAALTSEKSSGVLQTSESHKHVWYLVLTVQVTNAVPVTLMILIADAGHSGQCSIRGLRSSVPSCYFEHLNRKNILWKYYNVLQCVTKRKRTLQIAQYER</sequence>
<dbReference type="AlphaFoldDB" id="A0A7U2ID01"/>
<reference evidence="2" key="1">
    <citation type="journal article" date="2021" name="BMC Genomics">
        <title>Chromosome-level genome assembly and manually-curated proteome of model necrotroph Parastagonospora nodorum Sn15 reveals a genome-wide trove of candidate effector homologs, and redundancy of virulence-related functions within an accessory chromosome.</title>
        <authorList>
            <person name="Bertazzoni S."/>
            <person name="Jones D.A.B."/>
            <person name="Phan H.T."/>
            <person name="Tan K.-C."/>
            <person name="Hane J.K."/>
        </authorList>
    </citation>
    <scope>NUCLEOTIDE SEQUENCE [LARGE SCALE GENOMIC DNA]</scope>
    <source>
        <strain evidence="2">SN15 / ATCC MYA-4574 / FGSC 10173)</strain>
    </source>
</reference>
<proteinExistence type="predicted"/>
<evidence type="ECO:0000313" key="1">
    <source>
        <dbReference type="EMBL" id="QRD07385.1"/>
    </source>
</evidence>
<evidence type="ECO:0000313" key="2">
    <source>
        <dbReference type="Proteomes" id="UP000663193"/>
    </source>
</evidence>
<dbReference type="EMBL" id="CP069044">
    <property type="protein sequence ID" value="QRD07385.1"/>
    <property type="molecule type" value="Genomic_DNA"/>
</dbReference>
<dbReference type="VEuPathDB" id="FungiDB:JI435_447370"/>
<gene>
    <name evidence="1" type="ORF">JI435_447370</name>
</gene>